<sequence>MPREIMLCSATKKTNNTEIKDWPVYGWNYDLLIGGLYPDQLPEWDYDLHGLTLELAFPVTMANKMLKRVRTLFDAELSKGIIMTSTYRSGINIKFTSPLRRPYYDLLGQVTYNTSDGADWGKGAIMFKLPLIPVIDWQP</sequence>
<organism evidence="1 2">
    <name type="scientific">Lasiosphaeria miniovina</name>
    <dbReference type="NCBI Taxonomy" id="1954250"/>
    <lineage>
        <taxon>Eukaryota</taxon>
        <taxon>Fungi</taxon>
        <taxon>Dikarya</taxon>
        <taxon>Ascomycota</taxon>
        <taxon>Pezizomycotina</taxon>
        <taxon>Sordariomycetes</taxon>
        <taxon>Sordariomycetidae</taxon>
        <taxon>Sordariales</taxon>
        <taxon>Lasiosphaeriaceae</taxon>
        <taxon>Lasiosphaeria</taxon>
    </lineage>
</organism>
<dbReference type="GeneID" id="85323882"/>
<dbReference type="AlphaFoldDB" id="A0AA40DJW6"/>
<accession>A0AA40DJW6</accession>
<name>A0AA40DJW6_9PEZI</name>
<gene>
    <name evidence="1" type="ORF">B0T26DRAFT_681142</name>
</gene>
<comment type="caution">
    <text evidence="1">The sequence shown here is derived from an EMBL/GenBank/DDBJ whole genome shotgun (WGS) entry which is preliminary data.</text>
</comment>
<proteinExistence type="predicted"/>
<evidence type="ECO:0000313" key="2">
    <source>
        <dbReference type="Proteomes" id="UP001172101"/>
    </source>
</evidence>
<dbReference type="EMBL" id="JAUIRO010000008">
    <property type="protein sequence ID" value="KAK0703477.1"/>
    <property type="molecule type" value="Genomic_DNA"/>
</dbReference>
<keyword evidence="2" id="KW-1185">Reference proteome</keyword>
<reference evidence="1" key="1">
    <citation type="submission" date="2023-06" db="EMBL/GenBank/DDBJ databases">
        <title>Genome-scale phylogeny and comparative genomics of the fungal order Sordariales.</title>
        <authorList>
            <consortium name="Lawrence Berkeley National Laboratory"/>
            <person name="Hensen N."/>
            <person name="Bonometti L."/>
            <person name="Westerberg I."/>
            <person name="Brannstrom I.O."/>
            <person name="Guillou S."/>
            <person name="Cros-Aarteil S."/>
            <person name="Calhoun S."/>
            <person name="Haridas S."/>
            <person name="Kuo A."/>
            <person name="Mondo S."/>
            <person name="Pangilinan J."/>
            <person name="Riley R."/>
            <person name="LaButti K."/>
            <person name="Andreopoulos B."/>
            <person name="Lipzen A."/>
            <person name="Chen C."/>
            <person name="Yanf M."/>
            <person name="Daum C."/>
            <person name="Ng V."/>
            <person name="Clum A."/>
            <person name="Steindorff A."/>
            <person name="Ohm R."/>
            <person name="Martin F."/>
            <person name="Silar P."/>
            <person name="Natvig D."/>
            <person name="Lalanne C."/>
            <person name="Gautier V."/>
            <person name="Ament-velasquez S.L."/>
            <person name="Kruys A."/>
            <person name="Hutchinson M.I."/>
            <person name="Powell A.J."/>
            <person name="Barry K."/>
            <person name="Miller A.N."/>
            <person name="Grigoriev I.V."/>
            <person name="Debuchy R."/>
            <person name="Gladieux P."/>
            <person name="Thoren M.H."/>
            <person name="Johannesson H."/>
        </authorList>
    </citation>
    <scope>NUCLEOTIDE SEQUENCE</scope>
    <source>
        <strain evidence="1">SMH2392-1A</strain>
    </source>
</reference>
<dbReference type="RefSeq" id="XP_060290336.1">
    <property type="nucleotide sequence ID" value="XM_060440612.1"/>
</dbReference>
<dbReference type="Proteomes" id="UP001172101">
    <property type="component" value="Unassembled WGS sequence"/>
</dbReference>
<protein>
    <submittedName>
        <fullName evidence="1">Uncharacterized protein</fullName>
    </submittedName>
</protein>
<evidence type="ECO:0000313" key="1">
    <source>
        <dbReference type="EMBL" id="KAK0703477.1"/>
    </source>
</evidence>